<organism evidence="3 4">
    <name type="scientific">Microcella daejeonensis</name>
    <dbReference type="NCBI Taxonomy" id="2994971"/>
    <lineage>
        <taxon>Bacteria</taxon>
        <taxon>Bacillati</taxon>
        <taxon>Actinomycetota</taxon>
        <taxon>Actinomycetes</taxon>
        <taxon>Micrococcales</taxon>
        <taxon>Microbacteriaceae</taxon>
        <taxon>Microcella</taxon>
    </lineage>
</organism>
<dbReference type="RefSeq" id="WP_267780279.1">
    <property type="nucleotide sequence ID" value="NZ_CP113089.1"/>
</dbReference>
<protein>
    <submittedName>
        <fullName evidence="3">SDR family oxidoreductase</fullName>
    </submittedName>
</protein>
<accession>A0A9E8MJA4</accession>
<dbReference type="Proteomes" id="UP001164706">
    <property type="component" value="Chromosome"/>
</dbReference>
<sequence>MESTETTTPWPVLITGVGRRGSIGHATARRLAERGRDIAFTFWSPYERRAGLPWEADGVDSIRIELEGLGVRVLPIEVDFTDAEAVESVVPAVAAQLGAVGGLVLAHSESVDSSILTTSLESFERHFAVNVRAAWQLIAAVARQVPEGEGRIVAFTSDHVVDNLPYGASKGALDRIVIAAARELGHLGLTANLINPGPVDTGWMTDEVRAHLTALQPTGRLGTPEDAARLVDFLLSPEGRWISGQLLTSDGGFSV</sequence>
<dbReference type="InterPro" id="IPR020904">
    <property type="entry name" value="Sc_DH/Rdtase_CS"/>
</dbReference>
<evidence type="ECO:0000313" key="3">
    <source>
        <dbReference type="EMBL" id="WAB80604.1"/>
    </source>
</evidence>
<keyword evidence="4" id="KW-1185">Reference proteome</keyword>
<gene>
    <name evidence="3" type="ORF">OVN18_08485</name>
</gene>
<name>A0A9E8MJA4_9MICO</name>
<dbReference type="PROSITE" id="PS00061">
    <property type="entry name" value="ADH_SHORT"/>
    <property type="match status" value="1"/>
</dbReference>
<dbReference type="InterPro" id="IPR002347">
    <property type="entry name" value="SDR_fam"/>
</dbReference>
<dbReference type="EMBL" id="CP113089">
    <property type="protein sequence ID" value="WAB80604.1"/>
    <property type="molecule type" value="Genomic_DNA"/>
</dbReference>
<evidence type="ECO:0000256" key="2">
    <source>
        <dbReference type="ARBA" id="ARBA00023002"/>
    </source>
</evidence>
<dbReference type="InterPro" id="IPR036291">
    <property type="entry name" value="NAD(P)-bd_dom_sf"/>
</dbReference>
<dbReference type="PANTHER" id="PTHR48107">
    <property type="entry name" value="NADPH-DEPENDENT ALDEHYDE REDUCTASE-LIKE PROTEIN, CHLOROPLASTIC-RELATED"/>
    <property type="match status" value="1"/>
</dbReference>
<dbReference type="PRINTS" id="PR00081">
    <property type="entry name" value="GDHRDH"/>
</dbReference>
<dbReference type="AlphaFoldDB" id="A0A9E8MJA4"/>
<evidence type="ECO:0000313" key="4">
    <source>
        <dbReference type="Proteomes" id="UP001164706"/>
    </source>
</evidence>
<proteinExistence type="inferred from homology"/>
<dbReference type="CDD" id="cd05233">
    <property type="entry name" value="SDR_c"/>
    <property type="match status" value="1"/>
</dbReference>
<keyword evidence="2" id="KW-0560">Oxidoreductase</keyword>
<dbReference type="Pfam" id="PF13561">
    <property type="entry name" value="adh_short_C2"/>
    <property type="match status" value="1"/>
</dbReference>
<evidence type="ECO:0000256" key="1">
    <source>
        <dbReference type="ARBA" id="ARBA00006484"/>
    </source>
</evidence>
<dbReference type="KEGG" id="mdb:OVN18_08485"/>
<comment type="similarity">
    <text evidence="1">Belongs to the short-chain dehydrogenases/reductases (SDR) family.</text>
</comment>
<dbReference type="Gene3D" id="3.40.50.720">
    <property type="entry name" value="NAD(P)-binding Rossmann-like Domain"/>
    <property type="match status" value="1"/>
</dbReference>
<dbReference type="PANTHER" id="PTHR48107:SF7">
    <property type="entry name" value="RE15974P"/>
    <property type="match status" value="1"/>
</dbReference>
<dbReference type="SUPFAM" id="SSF51735">
    <property type="entry name" value="NAD(P)-binding Rossmann-fold domains"/>
    <property type="match status" value="1"/>
</dbReference>
<dbReference type="GO" id="GO:0016614">
    <property type="term" value="F:oxidoreductase activity, acting on CH-OH group of donors"/>
    <property type="evidence" value="ECO:0007669"/>
    <property type="project" value="UniProtKB-ARBA"/>
</dbReference>
<reference evidence="3" key="1">
    <citation type="submission" date="2022-11" db="EMBL/GenBank/DDBJ databases">
        <title>Description of Microcella daejonensis nov. sp, isolated from riverside soil.</title>
        <authorList>
            <person name="Molina K.M."/>
            <person name="Kim S.B."/>
        </authorList>
    </citation>
    <scope>NUCLEOTIDE SEQUENCE</scope>
    <source>
        <strain evidence="3">MMS21-STM12</strain>
    </source>
</reference>